<organism evidence="1">
    <name type="scientific">viral metagenome</name>
    <dbReference type="NCBI Taxonomy" id="1070528"/>
    <lineage>
        <taxon>unclassified sequences</taxon>
        <taxon>metagenomes</taxon>
        <taxon>organismal metagenomes</taxon>
    </lineage>
</organism>
<name>A0A6C0M0X1_9ZZZZ</name>
<sequence>MSIEVDVRTTVPIHVDELPDRLYRIMHRDMVHFGHAYTIGLNTIDREPESPEDGIGFVDEKYLSYALSMFGNVDVMVCEVSVPEDAKVIRTECSYCPEYGAYGVEYTTNKLIIGKCMEICEYLRAIHNNFYMHRDIVRWVDVLGIKTYGTVKWLSTYRKNVVV</sequence>
<accession>A0A6C0M0X1</accession>
<dbReference type="AlphaFoldDB" id="A0A6C0M0X1"/>
<evidence type="ECO:0000313" key="1">
    <source>
        <dbReference type="EMBL" id="QHU35474.1"/>
    </source>
</evidence>
<protein>
    <submittedName>
        <fullName evidence="1">Uncharacterized protein</fullName>
    </submittedName>
</protein>
<dbReference type="EMBL" id="MN740609">
    <property type="protein sequence ID" value="QHU35474.1"/>
    <property type="molecule type" value="Genomic_DNA"/>
</dbReference>
<proteinExistence type="predicted"/>
<reference evidence="1" key="1">
    <citation type="journal article" date="2020" name="Nature">
        <title>Giant virus diversity and host interactions through global metagenomics.</title>
        <authorList>
            <person name="Schulz F."/>
            <person name="Roux S."/>
            <person name="Paez-Espino D."/>
            <person name="Jungbluth S."/>
            <person name="Walsh D.A."/>
            <person name="Denef V.J."/>
            <person name="McMahon K.D."/>
            <person name="Konstantinidis K.T."/>
            <person name="Eloe-Fadrosh E.A."/>
            <person name="Kyrpides N.C."/>
            <person name="Woyke T."/>
        </authorList>
    </citation>
    <scope>NUCLEOTIDE SEQUENCE</scope>
    <source>
        <strain evidence="1">GVMAG-S-1029409-49</strain>
    </source>
</reference>